<keyword evidence="3" id="KW-1185">Reference proteome</keyword>
<evidence type="ECO:0000313" key="3">
    <source>
        <dbReference type="Proteomes" id="UP000046187"/>
    </source>
</evidence>
<dbReference type="PROSITE" id="PS51257">
    <property type="entry name" value="PROKAR_LIPOPROTEIN"/>
    <property type="match status" value="1"/>
</dbReference>
<dbReference type="EMBL" id="CXOI01000035">
    <property type="protein sequence ID" value="CTP88008.1"/>
    <property type="molecule type" value="Genomic_DNA"/>
</dbReference>
<feature type="signal peptide" evidence="1">
    <location>
        <begin position="1"/>
        <end position="25"/>
    </location>
</feature>
<keyword evidence="1" id="KW-0732">Signal</keyword>
<organism evidence="2 3">
    <name type="scientific">Xanthomonas graminis pv. arrhenatheri LMG 727</name>
    <dbReference type="NCBI Taxonomy" id="1195923"/>
    <lineage>
        <taxon>Bacteria</taxon>
        <taxon>Pseudomonadati</taxon>
        <taxon>Pseudomonadota</taxon>
        <taxon>Gammaproteobacteria</taxon>
        <taxon>Lysobacterales</taxon>
        <taxon>Lysobacteraceae</taxon>
        <taxon>Xanthomonas</taxon>
        <taxon>Xanthomonas translucens group</taxon>
        <taxon>Xanthomonas graminis</taxon>
    </lineage>
</organism>
<name>A0A0K2ZQZ5_9XANT</name>
<dbReference type="AlphaFoldDB" id="A0A0K2ZQZ5"/>
<sequence>MKPWSVAVQIVGLLFAAGACNMAEAAPKTPMASDVLAIPADLPTQRLFDCAETSIAQLSETSSSWPKVTRKDAANGVLESGNFEDANRSGFRMRIERAQGTSQAKITLKGAGAYFADLGVAQAMQDLKTALGSCIATPPR</sequence>
<accession>A0A0K2ZQZ5</accession>
<reference evidence="3" key="1">
    <citation type="submission" date="2015-07" db="EMBL/GenBank/DDBJ databases">
        <authorList>
            <person name="Wibberg D."/>
        </authorList>
    </citation>
    <scope>NUCLEOTIDE SEQUENCE [LARGE SCALE GENOMIC DNA]</scope>
</reference>
<evidence type="ECO:0000313" key="2">
    <source>
        <dbReference type="EMBL" id="CTP88008.1"/>
    </source>
</evidence>
<protein>
    <recommendedName>
        <fullName evidence="4">Secreted protein</fullName>
    </recommendedName>
</protein>
<evidence type="ECO:0008006" key="4">
    <source>
        <dbReference type="Google" id="ProtNLM"/>
    </source>
</evidence>
<feature type="chain" id="PRO_5005492681" description="Secreted protein" evidence="1">
    <location>
        <begin position="26"/>
        <end position="140"/>
    </location>
</feature>
<dbReference type="Proteomes" id="UP000046187">
    <property type="component" value="Unassembled WGS sequence"/>
</dbReference>
<gene>
    <name evidence="2" type="ORF">XTALMG727_2227</name>
</gene>
<proteinExistence type="predicted"/>
<evidence type="ECO:0000256" key="1">
    <source>
        <dbReference type="SAM" id="SignalP"/>
    </source>
</evidence>